<dbReference type="SUPFAM" id="SSF56601">
    <property type="entry name" value="beta-lactamase/transpeptidase-like"/>
    <property type="match status" value="1"/>
</dbReference>
<dbReference type="Pfam" id="PF00912">
    <property type="entry name" value="Transgly"/>
    <property type="match status" value="1"/>
</dbReference>
<dbReference type="GO" id="GO:0009252">
    <property type="term" value="P:peptidoglycan biosynthetic process"/>
    <property type="evidence" value="ECO:0007669"/>
    <property type="project" value="UniProtKB-KW"/>
</dbReference>
<dbReference type="SUPFAM" id="SSF53955">
    <property type="entry name" value="Lysozyme-like"/>
    <property type="match status" value="1"/>
</dbReference>
<keyword evidence="18" id="KW-0511">Multifunctional enzyme</keyword>
<evidence type="ECO:0000256" key="2">
    <source>
        <dbReference type="ARBA" id="ARBA00012448"/>
    </source>
</evidence>
<dbReference type="GO" id="GO:0071555">
    <property type="term" value="P:cell wall organization"/>
    <property type="evidence" value="ECO:0007669"/>
    <property type="project" value="UniProtKB-KW"/>
</dbReference>
<evidence type="ECO:0000256" key="20">
    <source>
        <dbReference type="ARBA" id="ARBA00034000"/>
    </source>
</evidence>
<dbReference type="AlphaFoldDB" id="A0A382IGP4"/>
<dbReference type="GO" id="GO:0008658">
    <property type="term" value="F:penicillin binding"/>
    <property type="evidence" value="ECO:0007669"/>
    <property type="project" value="InterPro"/>
</dbReference>
<evidence type="ECO:0000256" key="5">
    <source>
        <dbReference type="ARBA" id="ARBA00022519"/>
    </source>
</evidence>
<dbReference type="InterPro" id="IPR012338">
    <property type="entry name" value="Beta-lactam/transpept-like"/>
</dbReference>
<evidence type="ECO:0000256" key="13">
    <source>
        <dbReference type="ARBA" id="ARBA00022968"/>
    </source>
</evidence>
<organism evidence="26">
    <name type="scientific">marine metagenome</name>
    <dbReference type="NCBI Taxonomy" id="408172"/>
    <lineage>
        <taxon>unclassified sequences</taxon>
        <taxon>metagenomes</taxon>
        <taxon>ecological metagenomes</taxon>
    </lineage>
</organism>
<keyword evidence="6" id="KW-0121">Carboxypeptidase</keyword>
<comment type="catalytic activity">
    <reaction evidence="20">
        <text>Preferential cleavage: (Ac)2-L-Lys-D-Ala-|-D-Ala. Also transpeptidation of peptidyl-alanyl moieties that are N-acyl substituents of D-alanine.</text>
        <dbReference type="EC" id="3.4.16.4"/>
    </reaction>
</comment>
<accession>A0A382IGP4</accession>
<dbReference type="GO" id="GO:0006508">
    <property type="term" value="P:proteolysis"/>
    <property type="evidence" value="ECO:0007669"/>
    <property type="project" value="UniProtKB-KW"/>
</dbReference>
<feature type="domain" description="Penicillin-binding protein transpeptidase" evidence="23">
    <location>
        <begin position="329"/>
        <end position="445"/>
    </location>
</feature>
<proteinExistence type="predicted"/>
<sequence>IDPLGIVRASIYNIRNIILNRRPQGASTITQQVAKNFLLSDEISLSRKIKEALLAIKIERALSKDRILELYLNQIYLGAGTYGVAAASNRYFEKELSKLTISEVAYLAALPKAPSRYHPLRNYKLAIDRRNWVLKRMNVHGYISIQELEKYAKEPIKTFLHRKKNIYVSDYYLEIIRQQIIDIFGEKYLYGGGLSVRTSLDTDAQLKADVALKEGLLTYDKRYGYRGILKNDVNENWLNDLESVPLPYNFLFAKAISVDDKSAIIQASTNERGEINLSNLTWAREHIPGGYVGPKIVSAKDVLKENDIIYVSKNENDEYVLEQIPNINGGIIVMDPHSGRVVALSGGFDFKLSNFNRVSQAKRQPGSAFKPFVYISALENGLQPNSLILDAPFVVDQGEKLGKWKPENYGKKFYGPSPLRKGIENPRNLMTIRIAQYLGMDKISEV</sequence>
<dbReference type="PANTHER" id="PTHR32282">
    <property type="entry name" value="BINDING PROTEIN TRANSPEPTIDASE, PUTATIVE-RELATED"/>
    <property type="match status" value="1"/>
</dbReference>
<evidence type="ECO:0000256" key="7">
    <source>
        <dbReference type="ARBA" id="ARBA00022670"/>
    </source>
</evidence>
<dbReference type="InterPro" id="IPR036950">
    <property type="entry name" value="PBP_transglycosylase"/>
</dbReference>
<evidence type="ECO:0000256" key="3">
    <source>
        <dbReference type="ARBA" id="ARBA00018638"/>
    </source>
</evidence>
<keyword evidence="8" id="KW-0328">Glycosyltransferase</keyword>
<keyword evidence="5" id="KW-0997">Cell inner membrane</keyword>
<evidence type="ECO:0000256" key="15">
    <source>
        <dbReference type="ARBA" id="ARBA00022989"/>
    </source>
</evidence>
<evidence type="ECO:0000256" key="11">
    <source>
        <dbReference type="ARBA" id="ARBA00022801"/>
    </source>
</evidence>
<dbReference type="InterPro" id="IPR001264">
    <property type="entry name" value="Glyco_trans_51"/>
</dbReference>
<dbReference type="Pfam" id="PF17092">
    <property type="entry name" value="PCB_OB"/>
    <property type="match status" value="1"/>
</dbReference>
<evidence type="ECO:0000256" key="22">
    <source>
        <dbReference type="ARBA" id="ARBA00049902"/>
    </source>
</evidence>
<comment type="subcellular location">
    <subcellularLocation>
        <location evidence="1">Cell inner membrane</location>
        <topology evidence="1">Single-pass type II membrane protein</topology>
    </subcellularLocation>
</comment>
<feature type="non-terminal residue" evidence="26">
    <location>
        <position position="446"/>
    </location>
</feature>
<keyword evidence="17" id="KW-0046">Antibiotic resistance</keyword>
<evidence type="ECO:0000256" key="14">
    <source>
        <dbReference type="ARBA" id="ARBA00022984"/>
    </source>
</evidence>
<dbReference type="GO" id="GO:0005886">
    <property type="term" value="C:plasma membrane"/>
    <property type="evidence" value="ECO:0007669"/>
    <property type="project" value="UniProtKB-SubCell"/>
</dbReference>
<keyword evidence="13" id="KW-0735">Signal-anchor</keyword>
<evidence type="ECO:0000256" key="9">
    <source>
        <dbReference type="ARBA" id="ARBA00022679"/>
    </source>
</evidence>
<dbReference type="GO" id="GO:0008360">
    <property type="term" value="P:regulation of cell shape"/>
    <property type="evidence" value="ECO:0007669"/>
    <property type="project" value="UniProtKB-KW"/>
</dbReference>
<evidence type="ECO:0000256" key="4">
    <source>
        <dbReference type="ARBA" id="ARBA00022475"/>
    </source>
</evidence>
<keyword evidence="12" id="KW-0133">Cell shape</keyword>
<dbReference type="GO" id="GO:0046677">
    <property type="term" value="P:response to antibiotic"/>
    <property type="evidence" value="ECO:0007669"/>
    <property type="project" value="UniProtKB-KW"/>
</dbReference>
<evidence type="ECO:0000256" key="10">
    <source>
        <dbReference type="ARBA" id="ARBA00022692"/>
    </source>
</evidence>
<keyword evidence="19" id="KW-0961">Cell wall biogenesis/degradation</keyword>
<evidence type="ECO:0000256" key="16">
    <source>
        <dbReference type="ARBA" id="ARBA00023136"/>
    </source>
</evidence>
<dbReference type="EC" id="3.4.16.4" evidence="2"/>
<keyword evidence="15" id="KW-1133">Transmembrane helix</keyword>
<evidence type="ECO:0000256" key="18">
    <source>
        <dbReference type="ARBA" id="ARBA00023268"/>
    </source>
</evidence>
<dbReference type="Pfam" id="PF00905">
    <property type="entry name" value="Transpeptidase"/>
    <property type="match status" value="1"/>
</dbReference>
<dbReference type="EC" id="2.4.99.28" evidence="21"/>
<keyword evidence="4" id="KW-1003">Cell membrane</keyword>
<dbReference type="Gene3D" id="1.10.3810.10">
    <property type="entry name" value="Biosynthetic peptidoglycan transglycosylase-like"/>
    <property type="match status" value="1"/>
</dbReference>
<evidence type="ECO:0000313" key="26">
    <source>
        <dbReference type="EMBL" id="SVB98073.1"/>
    </source>
</evidence>
<comment type="catalytic activity">
    <reaction evidence="22">
        <text>[GlcNAc-(1-&gt;4)-Mur2Ac(oyl-L-Ala-gamma-D-Glu-L-Lys-D-Ala-D-Ala)](n)-di-trans,octa-cis-undecaprenyl diphosphate + beta-D-GlcNAc-(1-&gt;4)-Mur2Ac(oyl-L-Ala-gamma-D-Glu-L-Lys-D-Ala-D-Ala)-di-trans,octa-cis-undecaprenyl diphosphate = [GlcNAc-(1-&gt;4)-Mur2Ac(oyl-L-Ala-gamma-D-Glu-L-Lys-D-Ala-D-Ala)](n+1)-di-trans,octa-cis-undecaprenyl diphosphate + di-trans,octa-cis-undecaprenyl diphosphate + H(+)</text>
        <dbReference type="Rhea" id="RHEA:23708"/>
        <dbReference type="Rhea" id="RHEA-COMP:9602"/>
        <dbReference type="Rhea" id="RHEA-COMP:9603"/>
        <dbReference type="ChEBI" id="CHEBI:15378"/>
        <dbReference type="ChEBI" id="CHEBI:58405"/>
        <dbReference type="ChEBI" id="CHEBI:60033"/>
        <dbReference type="ChEBI" id="CHEBI:78435"/>
        <dbReference type="EC" id="2.4.99.28"/>
    </reaction>
</comment>
<keyword evidence="16" id="KW-0472">Membrane</keyword>
<dbReference type="InterPro" id="IPR050396">
    <property type="entry name" value="Glycosyltr_51/Transpeptidase"/>
</dbReference>
<keyword evidence="9" id="KW-0808">Transferase</keyword>
<feature type="domain" description="Penicillin-binding protein OB-like" evidence="25">
    <location>
        <begin position="234"/>
        <end position="327"/>
    </location>
</feature>
<dbReference type="EMBL" id="UINC01066911">
    <property type="protein sequence ID" value="SVB98073.1"/>
    <property type="molecule type" value="Genomic_DNA"/>
</dbReference>
<evidence type="ECO:0000256" key="12">
    <source>
        <dbReference type="ARBA" id="ARBA00022960"/>
    </source>
</evidence>
<dbReference type="InterPro" id="IPR001460">
    <property type="entry name" value="PCN-bd_Tpept"/>
</dbReference>
<evidence type="ECO:0000259" key="24">
    <source>
        <dbReference type="Pfam" id="PF00912"/>
    </source>
</evidence>
<dbReference type="GO" id="GO:0009002">
    <property type="term" value="F:serine-type D-Ala-D-Ala carboxypeptidase activity"/>
    <property type="evidence" value="ECO:0007669"/>
    <property type="project" value="UniProtKB-EC"/>
</dbReference>
<evidence type="ECO:0000259" key="25">
    <source>
        <dbReference type="Pfam" id="PF17092"/>
    </source>
</evidence>
<dbReference type="InterPro" id="IPR023346">
    <property type="entry name" value="Lysozyme-like_dom_sf"/>
</dbReference>
<evidence type="ECO:0000256" key="17">
    <source>
        <dbReference type="ARBA" id="ARBA00023251"/>
    </source>
</evidence>
<reference evidence="26" key="1">
    <citation type="submission" date="2018-05" db="EMBL/GenBank/DDBJ databases">
        <authorList>
            <person name="Lanie J.A."/>
            <person name="Ng W.-L."/>
            <person name="Kazmierczak K.M."/>
            <person name="Andrzejewski T.M."/>
            <person name="Davidsen T.M."/>
            <person name="Wayne K.J."/>
            <person name="Tettelin H."/>
            <person name="Glass J.I."/>
            <person name="Rusch D."/>
            <person name="Podicherti R."/>
            <person name="Tsui H.-C.T."/>
            <person name="Winkler M.E."/>
        </authorList>
    </citation>
    <scope>NUCLEOTIDE SEQUENCE</scope>
</reference>
<dbReference type="InterPro" id="IPR031376">
    <property type="entry name" value="PCB_OB"/>
</dbReference>
<dbReference type="GO" id="GO:0008955">
    <property type="term" value="F:peptidoglycan glycosyltransferase activity"/>
    <property type="evidence" value="ECO:0007669"/>
    <property type="project" value="UniProtKB-EC"/>
</dbReference>
<evidence type="ECO:0000256" key="6">
    <source>
        <dbReference type="ARBA" id="ARBA00022645"/>
    </source>
</evidence>
<keyword evidence="10" id="KW-0812">Transmembrane</keyword>
<protein>
    <recommendedName>
        <fullName evidence="3">Penicillin-binding protein 1A</fullName>
        <ecNumber evidence="21">2.4.99.28</ecNumber>
        <ecNumber evidence="2">3.4.16.4</ecNumber>
    </recommendedName>
</protein>
<feature type="domain" description="Glycosyl transferase family 51" evidence="24">
    <location>
        <begin position="1"/>
        <end position="137"/>
    </location>
</feature>
<evidence type="ECO:0000259" key="23">
    <source>
        <dbReference type="Pfam" id="PF00905"/>
    </source>
</evidence>
<evidence type="ECO:0000256" key="8">
    <source>
        <dbReference type="ARBA" id="ARBA00022676"/>
    </source>
</evidence>
<keyword evidence="7" id="KW-0645">Protease</keyword>
<keyword evidence="11" id="KW-0378">Hydrolase</keyword>
<feature type="non-terminal residue" evidence="26">
    <location>
        <position position="1"/>
    </location>
</feature>
<evidence type="ECO:0000256" key="21">
    <source>
        <dbReference type="ARBA" id="ARBA00044770"/>
    </source>
</evidence>
<dbReference type="PANTHER" id="PTHR32282:SF27">
    <property type="entry name" value="PENICILLIN-BINDING PROTEIN 1A"/>
    <property type="match status" value="1"/>
</dbReference>
<dbReference type="Gene3D" id="3.40.710.10">
    <property type="entry name" value="DD-peptidase/beta-lactamase superfamily"/>
    <property type="match status" value="2"/>
</dbReference>
<keyword evidence="14" id="KW-0573">Peptidoglycan synthesis</keyword>
<name>A0A382IGP4_9ZZZZ</name>
<evidence type="ECO:0000256" key="1">
    <source>
        <dbReference type="ARBA" id="ARBA00004249"/>
    </source>
</evidence>
<dbReference type="GO" id="GO:0030288">
    <property type="term" value="C:outer membrane-bounded periplasmic space"/>
    <property type="evidence" value="ECO:0007669"/>
    <property type="project" value="TreeGrafter"/>
</dbReference>
<evidence type="ECO:0000256" key="19">
    <source>
        <dbReference type="ARBA" id="ARBA00023316"/>
    </source>
</evidence>
<gene>
    <name evidence="26" type="ORF">METZ01_LOCUS250927</name>
</gene>